<proteinExistence type="predicted"/>
<gene>
    <name evidence="1" type="ORF">NPX13_g10740</name>
</gene>
<sequence length="123" mass="14127">MSFGSTQPTRKSQTGLQLEWDCSRNKGAVSQLVNSWIAVPGGARRGSRPGPVLDENERHTVADILWTNICKLANKIELLLCIDMVYFTQVCSQLFLLFIAWEQVMLEKRRYNEKGFYIRDVET</sequence>
<keyword evidence="2" id="KW-1185">Reference proteome</keyword>
<dbReference type="Proteomes" id="UP001148614">
    <property type="component" value="Unassembled WGS sequence"/>
</dbReference>
<comment type="caution">
    <text evidence="1">The sequence shown here is derived from an EMBL/GenBank/DDBJ whole genome shotgun (WGS) entry which is preliminary data.</text>
</comment>
<accession>A0A9W8N4G9</accession>
<reference evidence="1" key="1">
    <citation type="submission" date="2022-07" db="EMBL/GenBank/DDBJ databases">
        <title>Genome Sequence of Xylaria arbuscula.</title>
        <authorList>
            <person name="Buettner E."/>
        </authorList>
    </citation>
    <scope>NUCLEOTIDE SEQUENCE</scope>
    <source>
        <strain evidence="1">VT107</strain>
    </source>
</reference>
<organism evidence="1 2">
    <name type="scientific">Xylaria arbuscula</name>
    <dbReference type="NCBI Taxonomy" id="114810"/>
    <lineage>
        <taxon>Eukaryota</taxon>
        <taxon>Fungi</taxon>
        <taxon>Dikarya</taxon>
        <taxon>Ascomycota</taxon>
        <taxon>Pezizomycotina</taxon>
        <taxon>Sordariomycetes</taxon>
        <taxon>Xylariomycetidae</taxon>
        <taxon>Xylariales</taxon>
        <taxon>Xylariaceae</taxon>
        <taxon>Xylaria</taxon>
    </lineage>
</organism>
<protein>
    <submittedName>
        <fullName evidence="1">Uncharacterized protein</fullName>
    </submittedName>
</protein>
<evidence type="ECO:0000313" key="1">
    <source>
        <dbReference type="EMBL" id="KAJ3553982.1"/>
    </source>
</evidence>
<dbReference type="EMBL" id="JANPWZ010003163">
    <property type="protein sequence ID" value="KAJ3553982.1"/>
    <property type="molecule type" value="Genomic_DNA"/>
</dbReference>
<evidence type="ECO:0000313" key="2">
    <source>
        <dbReference type="Proteomes" id="UP001148614"/>
    </source>
</evidence>
<dbReference type="AlphaFoldDB" id="A0A9W8N4G9"/>
<name>A0A9W8N4G9_9PEZI</name>